<protein>
    <submittedName>
        <fullName evidence="2">Uncharacterized protein</fullName>
    </submittedName>
</protein>
<organism evidence="2">
    <name type="scientific">viral metagenome</name>
    <dbReference type="NCBI Taxonomy" id="1070528"/>
    <lineage>
        <taxon>unclassified sequences</taxon>
        <taxon>metagenomes</taxon>
        <taxon>organismal metagenomes</taxon>
    </lineage>
</organism>
<accession>A0A6M3LVF3</accession>
<proteinExistence type="predicted"/>
<feature type="region of interest" description="Disordered" evidence="1">
    <location>
        <begin position="18"/>
        <end position="57"/>
    </location>
</feature>
<evidence type="ECO:0000256" key="1">
    <source>
        <dbReference type="SAM" id="MobiDB-lite"/>
    </source>
</evidence>
<feature type="compositionally biased region" description="Basic and acidic residues" evidence="1">
    <location>
        <begin position="27"/>
        <end position="45"/>
    </location>
</feature>
<gene>
    <name evidence="2" type="ORF">MM415B06178_0009</name>
</gene>
<sequence length="57" mass="6579">MDAALRDIDIVAGDQGEGWVDPIEANENQKDRLQREAWKNDEKLRRAQSKRATSNRL</sequence>
<name>A0A6M3LVF3_9ZZZZ</name>
<dbReference type="AlphaFoldDB" id="A0A6M3LVF3"/>
<dbReference type="EMBL" id="MT143499">
    <property type="protein sequence ID" value="QJA97502.1"/>
    <property type="molecule type" value="Genomic_DNA"/>
</dbReference>
<reference evidence="2" key="1">
    <citation type="submission" date="2020-03" db="EMBL/GenBank/DDBJ databases">
        <title>The deep terrestrial virosphere.</title>
        <authorList>
            <person name="Holmfeldt K."/>
            <person name="Nilsson E."/>
            <person name="Simone D."/>
            <person name="Lopez-Fernandez M."/>
            <person name="Wu X."/>
            <person name="de Brujin I."/>
            <person name="Lundin D."/>
            <person name="Andersson A."/>
            <person name="Bertilsson S."/>
            <person name="Dopson M."/>
        </authorList>
    </citation>
    <scope>NUCLEOTIDE SEQUENCE</scope>
    <source>
        <strain evidence="2">MM415B06178</strain>
    </source>
</reference>
<evidence type="ECO:0000313" key="2">
    <source>
        <dbReference type="EMBL" id="QJA97502.1"/>
    </source>
</evidence>